<evidence type="ECO:0000259" key="8">
    <source>
        <dbReference type="PROSITE" id="PS51379"/>
    </source>
</evidence>
<dbReference type="Proteomes" id="UP000064844">
    <property type="component" value="Chromosome"/>
</dbReference>
<comment type="cofactor">
    <cofactor evidence="1">
        <name>[4Fe-4S] cluster</name>
        <dbReference type="ChEBI" id="CHEBI:49883"/>
    </cofactor>
</comment>
<evidence type="ECO:0000256" key="2">
    <source>
        <dbReference type="ARBA" id="ARBA00022485"/>
    </source>
</evidence>
<dbReference type="STRING" id="1297617.IB211_00317c"/>
<evidence type="ECO:0000256" key="5">
    <source>
        <dbReference type="ARBA" id="ARBA00023004"/>
    </source>
</evidence>
<dbReference type="GO" id="GO:0051539">
    <property type="term" value="F:4 iron, 4 sulfur cluster binding"/>
    <property type="evidence" value="ECO:0007669"/>
    <property type="project" value="UniProtKB-KW"/>
</dbReference>
<dbReference type="GO" id="GO:0019164">
    <property type="term" value="F:pyruvate synthase activity"/>
    <property type="evidence" value="ECO:0007669"/>
    <property type="project" value="UniProtKB-EC"/>
</dbReference>
<evidence type="ECO:0000256" key="6">
    <source>
        <dbReference type="ARBA" id="ARBA00023014"/>
    </source>
</evidence>
<keyword evidence="9" id="KW-0560">Oxidoreductase</keyword>
<dbReference type="PROSITE" id="PS00198">
    <property type="entry name" value="4FE4S_FER_1"/>
    <property type="match status" value="1"/>
</dbReference>
<dbReference type="GeneID" id="93227858"/>
<dbReference type="EMBL" id="QEKK01000001">
    <property type="protein sequence ID" value="PVY59901.1"/>
    <property type="molecule type" value="Genomic_DNA"/>
</dbReference>
<keyword evidence="11" id="KW-1185">Reference proteome</keyword>
<feature type="domain" description="4Fe-4S ferredoxin-type" evidence="8">
    <location>
        <begin position="40"/>
        <end position="69"/>
    </location>
</feature>
<keyword evidence="6" id="KW-0411">Iron-sulfur</keyword>
<reference evidence="9 11" key="1">
    <citation type="journal article" date="2015" name="Nat. Commun.">
        <title>Production of butyrate from lysine and the Amadori product fructoselysine by a human gut commensal.</title>
        <authorList>
            <person name="Bui T.P."/>
            <person name="Ritari J."/>
            <person name="Boeren S."/>
            <person name="de Waard P."/>
            <person name="Plugge C.M."/>
            <person name="de Vos W.M."/>
        </authorList>
    </citation>
    <scope>NUCLEOTIDE SEQUENCE [LARGE SCALE GENOMIC DNA]</scope>
    <source>
        <strain evidence="9 11">AF211</strain>
    </source>
</reference>
<dbReference type="AlphaFoldDB" id="A0A0S2W058"/>
<feature type="compositionally biased region" description="Polar residues" evidence="7">
    <location>
        <begin position="1"/>
        <end position="15"/>
    </location>
</feature>
<dbReference type="Pfam" id="PF14697">
    <property type="entry name" value="Fer4_21"/>
    <property type="match status" value="1"/>
</dbReference>
<evidence type="ECO:0000256" key="4">
    <source>
        <dbReference type="ARBA" id="ARBA00022737"/>
    </source>
</evidence>
<dbReference type="Gene3D" id="3.30.70.20">
    <property type="match status" value="1"/>
</dbReference>
<dbReference type="OrthoDB" id="9794954at2"/>
<dbReference type="PATRIC" id="fig|1297617.4.peg.322"/>
<dbReference type="Proteomes" id="UP000245778">
    <property type="component" value="Unassembled WGS sequence"/>
</dbReference>
<evidence type="ECO:0000256" key="7">
    <source>
        <dbReference type="SAM" id="MobiDB-lite"/>
    </source>
</evidence>
<dbReference type="NCBIfam" id="TIGR02179">
    <property type="entry name" value="PorD_KorD"/>
    <property type="match status" value="1"/>
</dbReference>
<dbReference type="PANTHER" id="PTHR43724:SF1">
    <property type="entry name" value="PYRUVATE SYNTHASE SUBUNIT PORD"/>
    <property type="match status" value="1"/>
</dbReference>
<evidence type="ECO:0000313" key="9">
    <source>
        <dbReference type="EMBL" id="ALP92713.1"/>
    </source>
</evidence>
<dbReference type="KEGG" id="ibu:IB211_00317c"/>
<feature type="region of interest" description="Disordered" evidence="7">
    <location>
        <begin position="1"/>
        <end position="25"/>
    </location>
</feature>
<gene>
    <name evidence="10" type="ORF">C7373_101415</name>
    <name evidence="9" type="ORF">IB211_00317c</name>
</gene>
<keyword evidence="5" id="KW-0408">Iron</keyword>
<protein>
    <submittedName>
        <fullName evidence="10">Pyruvate ferredoxin oxidoreductase delta subunit</fullName>
    </submittedName>
    <submittedName>
        <fullName evidence="9">Pyruvate:ferredoxin oxidoreductase, delta subunit</fullName>
        <ecNumber evidence="9">1.2.7.1</ecNumber>
    </submittedName>
</protein>
<dbReference type="eggNOG" id="COG1144">
    <property type="taxonomic scope" value="Bacteria"/>
</dbReference>
<dbReference type="PANTHER" id="PTHR43724">
    <property type="entry name" value="PYRUVATE SYNTHASE SUBUNIT PORD"/>
    <property type="match status" value="1"/>
</dbReference>
<dbReference type="GO" id="GO:0046872">
    <property type="term" value="F:metal ion binding"/>
    <property type="evidence" value="ECO:0007669"/>
    <property type="project" value="UniProtKB-KW"/>
</dbReference>
<evidence type="ECO:0000313" key="12">
    <source>
        <dbReference type="Proteomes" id="UP000245778"/>
    </source>
</evidence>
<dbReference type="PROSITE" id="PS51379">
    <property type="entry name" value="4FE4S_FER_2"/>
    <property type="match status" value="2"/>
</dbReference>
<evidence type="ECO:0000313" key="10">
    <source>
        <dbReference type="EMBL" id="PVY59901.1"/>
    </source>
</evidence>
<evidence type="ECO:0000256" key="1">
    <source>
        <dbReference type="ARBA" id="ARBA00001966"/>
    </source>
</evidence>
<sequence length="101" mass="11129">MNFQASKINEQTPWQEMTPGGEIYEGGTAKAVRTGEWRSDVPVWDPAKCKQCLLCAPFCPDSSIPVSNGKRGAFDLDHCKGCGICWKVCPFGAIAFEKEEK</sequence>
<dbReference type="RefSeq" id="WP_033118464.1">
    <property type="nucleotide sequence ID" value="NZ_CALICV010000096.1"/>
</dbReference>
<evidence type="ECO:0000313" key="11">
    <source>
        <dbReference type="Proteomes" id="UP000064844"/>
    </source>
</evidence>
<dbReference type="SUPFAM" id="SSF54862">
    <property type="entry name" value="4Fe-4S ferredoxins"/>
    <property type="match status" value="1"/>
</dbReference>
<keyword evidence="9" id="KW-0670">Pyruvate</keyword>
<feature type="domain" description="4Fe-4S ferredoxin-type" evidence="8">
    <location>
        <begin position="70"/>
        <end position="99"/>
    </location>
</feature>
<dbReference type="EC" id="1.2.7.1" evidence="9"/>
<reference evidence="10 12" key="3">
    <citation type="submission" date="2018-04" db="EMBL/GenBank/DDBJ databases">
        <title>Genomic Encyclopedia of Type Strains, Phase IV (KMG-IV): sequencing the most valuable type-strain genomes for metagenomic binning, comparative biology and taxonomic classification.</title>
        <authorList>
            <person name="Goeker M."/>
        </authorList>
    </citation>
    <scope>NUCLEOTIDE SEQUENCE [LARGE SCALE GENOMIC DNA]</scope>
    <source>
        <strain evidence="10 12">DSM 26588</strain>
    </source>
</reference>
<dbReference type="InterPro" id="IPR011898">
    <property type="entry name" value="PorD_KorD"/>
</dbReference>
<dbReference type="InterPro" id="IPR017896">
    <property type="entry name" value="4Fe4S_Fe-S-bd"/>
</dbReference>
<name>A0A0S2W058_9FIRM</name>
<accession>A0A0S2W058</accession>
<keyword evidence="4" id="KW-0677">Repeat</keyword>
<keyword evidence="3" id="KW-0479">Metal-binding</keyword>
<keyword evidence="2" id="KW-0004">4Fe-4S</keyword>
<reference evidence="11" key="2">
    <citation type="submission" date="2015-04" db="EMBL/GenBank/DDBJ databases">
        <title>A butyrogenic pathway from the amino acid lysine in a human gut commensal.</title>
        <authorList>
            <person name="de Vos W.M."/>
            <person name="Bui N.T.P."/>
            <person name="Plugge C.M."/>
            <person name="Ritari J."/>
        </authorList>
    </citation>
    <scope>NUCLEOTIDE SEQUENCE [LARGE SCALE GENOMIC DNA]</scope>
    <source>
        <strain evidence="11">AF211</strain>
    </source>
</reference>
<dbReference type="EMBL" id="CP011307">
    <property type="protein sequence ID" value="ALP92713.1"/>
    <property type="molecule type" value="Genomic_DNA"/>
</dbReference>
<evidence type="ECO:0000256" key="3">
    <source>
        <dbReference type="ARBA" id="ARBA00022723"/>
    </source>
</evidence>
<dbReference type="InterPro" id="IPR017900">
    <property type="entry name" value="4Fe4S_Fe_S_CS"/>
</dbReference>
<proteinExistence type="predicted"/>
<organism evidence="9 11">
    <name type="scientific">Intestinimonas butyriciproducens</name>
    <dbReference type="NCBI Taxonomy" id="1297617"/>
    <lineage>
        <taxon>Bacteria</taxon>
        <taxon>Bacillati</taxon>
        <taxon>Bacillota</taxon>
        <taxon>Clostridia</taxon>
        <taxon>Eubacteriales</taxon>
        <taxon>Intestinimonas</taxon>
    </lineage>
</organism>